<reference evidence="6" key="2">
    <citation type="submission" date="2025-08" db="UniProtKB">
        <authorList>
            <consortium name="RefSeq"/>
        </authorList>
    </citation>
    <scope>IDENTIFICATION</scope>
    <source>
        <tissue evidence="6">Leaf</tissue>
    </source>
</reference>
<dbReference type="InterPro" id="IPR002213">
    <property type="entry name" value="UDP_glucos_trans"/>
</dbReference>
<dbReference type="AlphaFoldDB" id="A0A9R0J3F9"/>
<reference evidence="5" key="1">
    <citation type="journal article" date="2021" name="Nat. Commun.">
        <title>Genomic analyses provide insights into spinach domestication and the genetic basis of agronomic traits.</title>
        <authorList>
            <person name="Cai X."/>
            <person name="Sun X."/>
            <person name="Xu C."/>
            <person name="Sun H."/>
            <person name="Wang X."/>
            <person name="Ge C."/>
            <person name="Zhang Z."/>
            <person name="Wang Q."/>
            <person name="Fei Z."/>
            <person name="Jiao C."/>
            <person name="Wang Q."/>
        </authorList>
    </citation>
    <scope>NUCLEOTIDE SEQUENCE [LARGE SCALE GENOMIC DNA]</scope>
    <source>
        <strain evidence="5">cv. Varoflay</strain>
    </source>
</reference>
<dbReference type="GeneID" id="110799713"/>
<dbReference type="InterPro" id="IPR050481">
    <property type="entry name" value="UDP-glycosyltransf_plant"/>
</dbReference>
<dbReference type="CDD" id="cd03784">
    <property type="entry name" value="GT1_Gtf-like"/>
    <property type="match status" value="1"/>
</dbReference>
<evidence type="ECO:0000313" key="5">
    <source>
        <dbReference type="Proteomes" id="UP000813463"/>
    </source>
</evidence>
<evidence type="ECO:0000256" key="1">
    <source>
        <dbReference type="ARBA" id="ARBA00009995"/>
    </source>
</evidence>
<accession>A0A9R0J3F9</accession>
<dbReference type="GO" id="GO:0035251">
    <property type="term" value="F:UDP-glucosyltransferase activity"/>
    <property type="evidence" value="ECO:0000318"/>
    <property type="project" value="GO_Central"/>
</dbReference>
<comment type="similarity">
    <text evidence="1 3">Belongs to the UDP-glycosyltransferase family.</text>
</comment>
<organism evidence="5 6">
    <name type="scientific">Spinacia oleracea</name>
    <name type="common">Spinach</name>
    <dbReference type="NCBI Taxonomy" id="3562"/>
    <lineage>
        <taxon>Eukaryota</taxon>
        <taxon>Viridiplantae</taxon>
        <taxon>Streptophyta</taxon>
        <taxon>Embryophyta</taxon>
        <taxon>Tracheophyta</taxon>
        <taxon>Spermatophyta</taxon>
        <taxon>Magnoliopsida</taxon>
        <taxon>eudicotyledons</taxon>
        <taxon>Gunneridae</taxon>
        <taxon>Pentapetalae</taxon>
        <taxon>Caryophyllales</taxon>
        <taxon>Chenopodiaceae</taxon>
        <taxon>Chenopodioideae</taxon>
        <taxon>Anserineae</taxon>
        <taxon>Spinacia</taxon>
    </lineage>
</organism>
<keyword evidence="3" id="KW-0328">Glycosyltransferase</keyword>
<dbReference type="PANTHER" id="PTHR48049:SF160">
    <property type="entry name" value="UDP-GLYCOSYLTRANSFERASE 91A1"/>
    <property type="match status" value="1"/>
</dbReference>
<name>A0A9R0J3F9_SPIOL</name>
<dbReference type="PANTHER" id="PTHR48049">
    <property type="entry name" value="GLYCOSYLTRANSFERASE"/>
    <property type="match status" value="1"/>
</dbReference>
<dbReference type="PROSITE" id="PS00375">
    <property type="entry name" value="UDPGT"/>
    <property type="match status" value="1"/>
</dbReference>
<dbReference type="InterPro" id="IPR035595">
    <property type="entry name" value="UDP_glycos_trans_CS"/>
</dbReference>
<dbReference type="Proteomes" id="UP000813463">
    <property type="component" value="Chromosome 5"/>
</dbReference>
<keyword evidence="5" id="KW-1185">Reference proteome</keyword>
<evidence type="ECO:0000256" key="4">
    <source>
        <dbReference type="RuleBase" id="RU362057"/>
    </source>
</evidence>
<gene>
    <name evidence="6" type="primary">LOC110799713</name>
</gene>
<keyword evidence="2 3" id="KW-0808">Transferase</keyword>
<evidence type="ECO:0000256" key="2">
    <source>
        <dbReference type="ARBA" id="ARBA00022679"/>
    </source>
</evidence>
<evidence type="ECO:0000256" key="3">
    <source>
        <dbReference type="RuleBase" id="RU003718"/>
    </source>
</evidence>
<dbReference type="EC" id="2.4.1.-" evidence="4"/>
<dbReference type="RefSeq" id="XP_021860683.2">
    <property type="nucleotide sequence ID" value="XM_022004991.2"/>
</dbReference>
<dbReference type="Gene3D" id="3.40.50.2000">
    <property type="entry name" value="Glycogen Phosphorylase B"/>
    <property type="match status" value="2"/>
</dbReference>
<dbReference type="KEGG" id="soe:110799713"/>
<evidence type="ECO:0000313" key="6">
    <source>
        <dbReference type="RefSeq" id="XP_021860683.2"/>
    </source>
</evidence>
<sequence>MEDSKKLNIVMFPWLAFGHIIPYLELSKQLATKGHHIFFVSTPRNLQRLPKISDNLSPLITLVPLPLPRVENLPFDAEATSDVGFEIGTDLLKKAFDGLQEPMTKFLESCSLDWIIYDFCCYWLPPIADKLGIRKVFFSIYFARTLSVFPTKQMEGSSGAWTDLGSPPPWIPFPNSSVYFLPHEATSILHSSNQISSSGVSDIFRLQGSVKGCDLLAVRSCAELEAEYLQLLEDLDEKIVFPLGLLPPSLEDGLGEEEEEDTWKLITGWQEKQTKGSVVYVAFGSEFELNQDQLTELALGLELSESPFFWVFRRSATSPLELPEGFEERTRGRGMIWTSWAPQLRILSHESIGGFLTHCGWSSIIEALQFGKPLIMLPLAIDHGLYARLMSRDKRVGVEIPRNDEDGSFTRNSVAESLTLVLQDEAGKMFKDEAQKLSVIFADKSLHESYIDKFSDYLCNSKSAT</sequence>
<dbReference type="SUPFAM" id="SSF53756">
    <property type="entry name" value="UDP-Glycosyltransferase/glycogen phosphorylase"/>
    <property type="match status" value="1"/>
</dbReference>
<protein>
    <recommendedName>
        <fullName evidence="4">Glycosyltransferase</fullName>
        <ecNumber evidence="4">2.4.1.-</ecNumber>
    </recommendedName>
</protein>
<proteinExistence type="inferred from homology"/>
<dbReference type="Pfam" id="PF00201">
    <property type="entry name" value="UDPGT"/>
    <property type="match status" value="1"/>
</dbReference>